<feature type="non-terminal residue" evidence="1">
    <location>
        <position position="1"/>
    </location>
</feature>
<dbReference type="Proteomes" id="UP000053477">
    <property type="component" value="Unassembled WGS sequence"/>
</dbReference>
<accession>A0A0H2R6W4</accession>
<evidence type="ECO:0008006" key="3">
    <source>
        <dbReference type="Google" id="ProtNLM"/>
    </source>
</evidence>
<reference evidence="1 2" key="1">
    <citation type="submission" date="2015-04" db="EMBL/GenBank/DDBJ databases">
        <title>Complete genome sequence of Schizopora paradoxa KUC8140, a cosmopolitan wood degrader in East Asia.</title>
        <authorList>
            <consortium name="DOE Joint Genome Institute"/>
            <person name="Min B."/>
            <person name="Park H."/>
            <person name="Jang Y."/>
            <person name="Kim J.-J."/>
            <person name="Kim K.H."/>
            <person name="Pangilinan J."/>
            <person name="Lipzen A."/>
            <person name="Riley R."/>
            <person name="Grigoriev I.V."/>
            <person name="Spatafora J.W."/>
            <person name="Choi I.-G."/>
        </authorList>
    </citation>
    <scope>NUCLEOTIDE SEQUENCE [LARGE SCALE GENOMIC DNA]</scope>
    <source>
        <strain evidence="1 2">KUC8140</strain>
    </source>
</reference>
<dbReference type="STRING" id="27342.A0A0H2R6W4"/>
<dbReference type="OrthoDB" id="3534988at2759"/>
<name>A0A0H2R6W4_9AGAM</name>
<sequence length="531" mass="58923">FVDFPWNDGSQKFSAPFVGVFNMTANHTTRLEVMGNNRAQISHTMVNNTFVTDIGGGSSFDITRDDPTAHRYTLIPSSGASSTFEVSFGFTSSSSSPFFVSPFDTPESPSSFTSVAQSSEDAWASFWTDGGFVDVLTGSTDARAEELQRRIILAQYLLRVNEAGDYPPQESGLVNNGWYGKFHMEMFYWHCVHWALWGQWDLMHRSIGVYADVFLPTAITRSRVQQGWPAGARWSKMTDPTGRSAPGEINELLIWEEVHPLVFAEYEYRAFPTRATLKKWEDVVQETANWMSVFAFNNLSTSSFDLGPPMYVVSEDTDPFVTQNPSFELAYWHFGLQLAQQWFERLGKPEMATTAIAGTANLTWSGVRQHLSRLSITNGTYDVYEGIPADFWTDPTFTNDHPALVGLVGWLPPQPGVVDDAIAKATMEKVWTSWNISNCWGWDFGMLAMSAARNNETEKAIEWLLHPVFEFDDVGMPSGGARVPTPYFPGAGSLLLAVAGMAAGWDGSEGVAPGFPATGWNVRVEGVSEIL</sequence>
<protein>
    <recommendedName>
        <fullName evidence="3">Six-hairpin glycosidase</fullName>
    </recommendedName>
</protein>
<organism evidence="1 2">
    <name type="scientific">Schizopora paradoxa</name>
    <dbReference type="NCBI Taxonomy" id="27342"/>
    <lineage>
        <taxon>Eukaryota</taxon>
        <taxon>Fungi</taxon>
        <taxon>Dikarya</taxon>
        <taxon>Basidiomycota</taxon>
        <taxon>Agaricomycotina</taxon>
        <taxon>Agaricomycetes</taxon>
        <taxon>Hymenochaetales</taxon>
        <taxon>Schizoporaceae</taxon>
        <taxon>Schizopora</taxon>
    </lineage>
</organism>
<evidence type="ECO:0000313" key="1">
    <source>
        <dbReference type="EMBL" id="KLO07550.1"/>
    </source>
</evidence>
<evidence type="ECO:0000313" key="2">
    <source>
        <dbReference type="Proteomes" id="UP000053477"/>
    </source>
</evidence>
<dbReference type="EMBL" id="KQ086132">
    <property type="protein sequence ID" value="KLO07550.1"/>
    <property type="molecule type" value="Genomic_DNA"/>
</dbReference>
<dbReference type="AlphaFoldDB" id="A0A0H2R6W4"/>
<dbReference type="SUPFAM" id="SSF48208">
    <property type="entry name" value="Six-hairpin glycosidases"/>
    <property type="match status" value="1"/>
</dbReference>
<proteinExistence type="predicted"/>
<dbReference type="GO" id="GO:0005975">
    <property type="term" value="P:carbohydrate metabolic process"/>
    <property type="evidence" value="ECO:0007669"/>
    <property type="project" value="InterPro"/>
</dbReference>
<dbReference type="InterPro" id="IPR008928">
    <property type="entry name" value="6-hairpin_glycosidase_sf"/>
</dbReference>
<dbReference type="InParanoid" id="A0A0H2R6W4"/>
<gene>
    <name evidence="1" type="ORF">SCHPADRAFT_836533</name>
</gene>
<keyword evidence="2" id="KW-1185">Reference proteome</keyword>